<evidence type="ECO:0000259" key="1">
    <source>
        <dbReference type="Pfam" id="PF07883"/>
    </source>
</evidence>
<keyword evidence="2" id="KW-0223">Dioxygenase</keyword>
<dbReference type="RefSeq" id="WP_184858375.1">
    <property type="nucleotide sequence ID" value="NZ_JACHLK010000005.1"/>
</dbReference>
<dbReference type="AlphaFoldDB" id="A0A7X0PEJ8"/>
<dbReference type="CDD" id="cd02230">
    <property type="entry name" value="cupin_HP0902-like"/>
    <property type="match status" value="1"/>
</dbReference>
<dbReference type="SUPFAM" id="SSF51182">
    <property type="entry name" value="RmlC-like cupins"/>
    <property type="match status" value="1"/>
</dbReference>
<feature type="domain" description="Cupin type-2" evidence="1">
    <location>
        <begin position="39"/>
        <end position="102"/>
    </location>
</feature>
<dbReference type="Proteomes" id="UP000575083">
    <property type="component" value="Unassembled WGS sequence"/>
</dbReference>
<accession>A0A7X0PEJ8</accession>
<keyword evidence="2" id="KW-0560">Oxidoreductase</keyword>
<dbReference type="Pfam" id="PF07883">
    <property type="entry name" value="Cupin_2"/>
    <property type="match status" value="1"/>
</dbReference>
<name>A0A7X0PEJ8_9BURK</name>
<sequence>MALPHAQSGEVASVRPLGAQLAQATTSAILKAGQLEVMRVVLPTGKSMREHQTPGEATVQCLEGAVEFHAGDSVQLLQPGDFVHLAPRSPHALKAIKDSSLLLTICLLPG</sequence>
<dbReference type="InterPro" id="IPR014710">
    <property type="entry name" value="RmlC-like_jellyroll"/>
</dbReference>
<proteinExistence type="predicted"/>
<gene>
    <name evidence="2" type="ORF">HNP48_003082</name>
</gene>
<dbReference type="GO" id="GO:0051213">
    <property type="term" value="F:dioxygenase activity"/>
    <property type="evidence" value="ECO:0007669"/>
    <property type="project" value="UniProtKB-KW"/>
</dbReference>
<dbReference type="Gene3D" id="2.60.120.10">
    <property type="entry name" value="Jelly Rolls"/>
    <property type="match status" value="1"/>
</dbReference>
<comment type="caution">
    <text evidence="2">The sequence shown here is derived from an EMBL/GenBank/DDBJ whole genome shotgun (WGS) entry which is preliminary data.</text>
</comment>
<dbReference type="EMBL" id="JACHLK010000005">
    <property type="protein sequence ID" value="MBB6560408.1"/>
    <property type="molecule type" value="Genomic_DNA"/>
</dbReference>
<dbReference type="PANTHER" id="PTHR37694:SF1">
    <property type="entry name" value="SLR8022 PROTEIN"/>
    <property type="match status" value="1"/>
</dbReference>
<evidence type="ECO:0000313" key="3">
    <source>
        <dbReference type="Proteomes" id="UP000575083"/>
    </source>
</evidence>
<dbReference type="InterPro" id="IPR013096">
    <property type="entry name" value="Cupin_2"/>
</dbReference>
<evidence type="ECO:0000313" key="2">
    <source>
        <dbReference type="EMBL" id="MBB6560408.1"/>
    </source>
</evidence>
<organism evidence="2 3">
    <name type="scientific">Acidovorax soli</name>
    <dbReference type="NCBI Taxonomy" id="592050"/>
    <lineage>
        <taxon>Bacteria</taxon>
        <taxon>Pseudomonadati</taxon>
        <taxon>Pseudomonadota</taxon>
        <taxon>Betaproteobacteria</taxon>
        <taxon>Burkholderiales</taxon>
        <taxon>Comamonadaceae</taxon>
        <taxon>Acidovorax</taxon>
    </lineage>
</organism>
<dbReference type="InterPro" id="IPR011051">
    <property type="entry name" value="RmlC_Cupin_sf"/>
</dbReference>
<reference evidence="2 3" key="1">
    <citation type="submission" date="2020-08" db="EMBL/GenBank/DDBJ databases">
        <title>Functional genomics of gut bacteria from endangered species of beetles.</title>
        <authorList>
            <person name="Carlos-Shanley C."/>
        </authorList>
    </citation>
    <scope>NUCLEOTIDE SEQUENCE [LARGE SCALE GENOMIC DNA]</scope>
    <source>
        <strain evidence="2 3">S00198</strain>
    </source>
</reference>
<dbReference type="PANTHER" id="PTHR37694">
    <property type="entry name" value="SLR8022 PROTEIN"/>
    <property type="match status" value="1"/>
</dbReference>
<protein>
    <submittedName>
        <fullName evidence="2">Quercetin dioxygenase-like cupin family protein</fullName>
    </submittedName>
</protein>
<keyword evidence="3" id="KW-1185">Reference proteome</keyword>